<feature type="compositionally biased region" description="Basic residues" evidence="1">
    <location>
        <begin position="193"/>
        <end position="206"/>
    </location>
</feature>
<evidence type="ECO:0000313" key="3">
    <source>
        <dbReference type="Proteomes" id="UP000013827"/>
    </source>
</evidence>
<dbReference type="Proteomes" id="UP000013827">
    <property type="component" value="Unassembled WGS sequence"/>
</dbReference>
<proteinExistence type="predicted"/>
<dbReference type="AlphaFoldDB" id="A0A0D3KGL6"/>
<feature type="compositionally biased region" description="Low complexity" evidence="1">
    <location>
        <begin position="56"/>
        <end position="70"/>
    </location>
</feature>
<sequence length="256" mass="29038">VRGSASATAGLGRAGEWRGVGARCPRPRRPGRRGDAPRRISADDDRRRVCRRLHPRPQASSEAAPPAAHLHAVHARRRRGARSRHRPALLRPPPLLPPSRRRPARCAGQPAARDARTGDALVWLLHVREAPTSRRLAASRHRRHRRRRHRRSLRVGCGGASARARRGAAGGCDPEAGDGAARHCNLRLGWRRPGHRLHDRRPHRPCSRQLWPRAARRGRRDRARGARAGDGRRGPRHRHRRHRRRAGRLPVRRDRD</sequence>
<dbReference type="PaxDb" id="2903-EOD34901"/>
<feature type="region of interest" description="Disordered" evidence="1">
    <location>
        <begin position="193"/>
        <end position="256"/>
    </location>
</feature>
<dbReference type="GeneID" id="17280172"/>
<evidence type="ECO:0000256" key="1">
    <source>
        <dbReference type="SAM" id="MobiDB-lite"/>
    </source>
</evidence>
<dbReference type="KEGG" id="ehx:EMIHUDRAFT_455498"/>
<feature type="compositionally biased region" description="Basic residues" evidence="1">
    <location>
        <begin position="71"/>
        <end position="88"/>
    </location>
</feature>
<feature type="region of interest" description="Disordered" evidence="1">
    <location>
        <begin position="1"/>
        <end position="113"/>
    </location>
</feature>
<dbReference type="HOGENOM" id="CLU_1088178_0_0_1"/>
<protein>
    <submittedName>
        <fullName evidence="2">Uncharacterized protein</fullName>
    </submittedName>
</protein>
<feature type="compositionally biased region" description="Basic residues" evidence="1">
    <location>
        <begin position="234"/>
        <end position="247"/>
    </location>
</feature>
<feature type="compositionally biased region" description="Basic residues" evidence="1">
    <location>
        <begin position="137"/>
        <end position="153"/>
    </location>
</feature>
<keyword evidence="3" id="KW-1185">Reference proteome</keyword>
<feature type="compositionally biased region" description="Basic and acidic residues" evidence="1">
    <location>
        <begin position="223"/>
        <end position="233"/>
    </location>
</feature>
<reference evidence="2" key="2">
    <citation type="submission" date="2024-10" db="UniProtKB">
        <authorList>
            <consortium name="EnsemblProtists"/>
        </authorList>
    </citation>
    <scope>IDENTIFICATION</scope>
</reference>
<dbReference type="EnsemblProtists" id="EOD34901">
    <property type="protein sequence ID" value="EOD34901"/>
    <property type="gene ID" value="EMIHUDRAFT_455498"/>
</dbReference>
<reference evidence="3" key="1">
    <citation type="journal article" date="2013" name="Nature">
        <title>Pan genome of the phytoplankton Emiliania underpins its global distribution.</title>
        <authorList>
            <person name="Read B.A."/>
            <person name="Kegel J."/>
            <person name="Klute M.J."/>
            <person name="Kuo A."/>
            <person name="Lefebvre S.C."/>
            <person name="Maumus F."/>
            <person name="Mayer C."/>
            <person name="Miller J."/>
            <person name="Monier A."/>
            <person name="Salamov A."/>
            <person name="Young J."/>
            <person name="Aguilar M."/>
            <person name="Claverie J.M."/>
            <person name="Frickenhaus S."/>
            <person name="Gonzalez K."/>
            <person name="Herman E.K."/>
            <person name="Lin Y.C."/>
            <person name="Napier J."/>
            <person name="Ogata H."/>
            <person name="Sarno A.F."/>
            <person name="Shmutz J."/>
            <person name="Schroeder D."/>
            <person name="de Vargas C."/>
            <person name="Verret F."/>
            <person name="von Dassow P."/>
            <person name="Valentin K."/>
            <person name="Van de Peer Y."/>
            <person name="Wheeler G."/>
            <person name="Dacks J.B."/>
            <person name="Delwiche C.F."/>
            <person name="Dyhrman S.T."/>
            <person name="Glockner G."/>
            <person name="John U."/>
            <person name="Richards T."/>
            <person name="Worden A.Z."/>
            <person name="Zhang X."/>
            <person name="Grigoriev I.V."/>
            <person name="Allen A.E."/>
            <person name="Bidle K."/>
            <person name="Borodovsky M."/>
            <person name="Bowler C."/>
            <person name="Brownlee C."/>
            <person name="Cock J.M."/>
            <person name="Elias M."/>
            <person name="Gladyshev V.N."/>
            <person name="Groth M."/>
            <person name="Guda C."/>
            <person name="Hadaegh A."/>
            <person name="Iglesias-Rodriguez M.D."/>
            <person name="Jenkins J."/>
            <person name="Jones B.M."/>
            <person name="Lawson T."/>
            <person name="Leese F."/>
            <person name="Lindquist E."/>
            <person name="Lobanov A."/>
            <person name="Lomsadze A."/>
            <person name="Malik S.B."/>
            <person name="Marsh M.E."/>
            <person name="Mackinder L."/>
            <person name="Mock T."/>
            <person name="Mueller-Roeber B."/>
            <person name="Pagarete A."/>
            <person name="Parker M."/>
            <person name="Probert I."/>
            <person name="Quesneville H."/>
            <person name="Raines C."/>
            <person name="Rensing S.A."/>
            <person name="Riano-Pachon D.M."/>
            <person name="Richier S."/>
            <person name="Rokitta S."/>
            <person name="Shiraiwa Y."/>
            <person name="Soanes D.M."/>
            <person name="van der Giezen M."/>
            <person name="Wahlund T.M."/>
            <person name="Williams B."/>
            <person name="Wilson W."/>
            <person name="Wolfe G."/>
            <person name="Wurch L.L."/>
        </authorList>
    </citation>
    <scope>NUCLEOTIDE SEQUENCE</scope>
</reference>
<evidence type="ECO:0000313" key="2">
    <source>
        <dbReference type="EnsemblProtists" id="EOD34901"/>
    </source>
</evidence>
<feature type="region of interest" description="Disordered" evidence="1">
    <location>
        <begin position="134"/>
        <end position="177"/>
    </location>
</feature>
<organism evidence="2 3">
    <name type="scientific">Emiliania huxleyi (strain CCMP1516)</name>
    <dbReference type="NCBI Taxonomy" id="280463"/>
    <lineage>
        <taxon>Eukaryota</taxon>
        <taxon>Haptista</taxon>
        <taxon>Haptophyta</taxon>
        <taxon>Prymnesiophyceae</taxon>
        <taxon>Isochrysidales</taxon>
        <taxon>Noelaerhabdaceae</taxon>
        <taxon>Emiliania</taxon>
    </lineage>
</organism>
<name>A0A0D3KGL6_EMIH1</name>
<feature type="compositionally biased region" description="Basic and acidic residues" evidence="1">
    <location>
        <begin position="32"/>
        <end position="47"/>
    </location>
</feature>
<dbReference type="RefSeq" id="XP_005787330.1">
    <property type="nucleotide sequence ID" value="XM_005787273.1"/>
</dbReference>
<accession>A0A0D3KGL6</accession>